<dbReference type="GO" id="GO:1990862">
    <property type="term" value="C:nuclear membrane complex Bqt3-Bqt4"/>
    <property type="evidence" value="ECO:0007669"/>
    <property type="project" value="InterPro"/>
</dbReference>
<keyword evidence="2" id="KW-0812">Transmembrane</keyword>
<feature type="compositionally biased region" description="Basic and acidic residues" evidence="1">
    <location>
        <begin position="147"/>
        <end position="157"/>
    </location>
</feature>
<keyword evidence="2" id="KW-0472">Membrane</keyword>
<evidence type="ECO:0000256" key="1">
    <source>
        <dbReference type="SAM" id="MobiDB-lite"/>
    </source>
</evidence>
<dbReference type="GO" id="GO:0044820">
    <property type="term" value="P:mitotic telomere tethering at nuclear periphery"/>
    <property type="evidence" value="ECO:0007669"/>
    <property type="project" value="TreeGrafter"/>
</dbReference>
<comment type="caution">
    <text evidence="4">The sequence shown here is derived from an EMBL/GenBank/DDBJ whole genome shotgun (WGS) entry which is preliminary data.</text>
</comment>
<feature type="region of interest" description="Disordered" evidence="1">
    <location>
        <begin position="147"/>
        <end position="288"/>
    </location>
</feature>
<dbReference type="PANTHER" id="PTHR38044:SF1">
    <property type="entry name" value="BOUQUET FORMATION PROTEIN 4"/>
    <property type="match status" value="1"/>
</dbReference>
<protein>
    <recommendedName>
        <fullName evidence="3">HTH APSES-type domain-containing protein</fullName>
    </recommendedName>
</protein>
<evidence type="ECO:0000313" key="4">
    <source>
        <dbReference type="EMBL" id="KAF8485929.1"/>
    </source>
</evidence>
<evidence type="ECO:0000256" key="2">
    <source>
        <dbReference type="SAM" id="Phobius"/>
    </source>
</evidence>
<keyword evidence="2" id="KW-1133">Transmembrane helix</keyword>
<dbReference type="EMBL" id="WHVB01000002">
    <property type="protein sequence ID" value="KAF8485929.1"/>
    <property type="molecule type" value="Genomic_DNA"/>
</dbReference>
<feature type="compositionally biased region" description="Low complexity" evidence="1">
    <location>
        <begin position="198"/>
        <end position="219"/>
    </location>
</feature>
<dbReference type="PROSITE" id="PS51299">
    <property type="entry name" value="HTH_APSES"/>
    <property type="match status" value="1"/>
</dbReference>
<dbReference type="SUPFAM" id="SSF54616">
    <property type="entry name" value="DNA-binding domain of Mlu1-box binding protein MBP1"/>
    <property type="match status" value="1"/>
</dbReference>
<reference evidence="4" key="1">
    <citation type="submission" date="2019-10" db="EMBL/GenBank/DDBJ databases">
        <authorList>
            <consortium name="DOE Joint Genome Institute"/>
            <person name="Kuo A."/>
            <person name="Miyauchi S."/>
            <person name="Kiss E."/>
            <person name="Drula E."/>
            <person name="Kohler A."/>
            <person name="Sanchez-Garcia M."/>
            <person name="Andreopoulos B."/>
            <person name="Barry K.W."/>
            <person name="Bonito G."/>
            <person name="Buee M."/>
            <person name="Carver A."/>
            <person name="Chen C."/>
            <person name="Cichocki N."/>
            <person name="Clum A."/>
            <person name="Culley D."/>
            <person name="Crous P.W."/>
            <person name="Fauchery L."/>
            <person name="Girlanda M."/>
            <person name="Hayes R."/>
            <person name="Keri Z."/>
            <person name="LaButti K."/>
            <person name="Lipzen A."/>
            <person name="Lombard V."/>
            <person name="Magnuson J."/>
            <person name="Maillard F."/>
            <person name="Morin E."/>
            <person name="Murat C."/>
            <person name="Nolan M."/>
            <person name="Ohm R."/>
            <person name="Pangilinan J."/>
            <person name="Pereira M."/>
            <person name="Perotto S."/>
            <person name="Peter M."/>
            <person name="Riley R."/>
            <person name="Sitrit Y."/>
            <person name="Stielow B."/>
            <person name="Szollosi G."/>
            <person name="Zifcakova L."/>
            <person name="Stursova M."/>
            <person name="Spatafora J.W."/>
            <person name="Tedersoo L."/>
            <person name="Vaario L.-M."/>
            <person name="Yamada A."/>
            <person name="Yan M."/>
            <person name="Wang P."/>
            <person name="Xu J."/>
            <person name="Bruns T."/>
            <person name="Baldrian P."/>
            <person name="Vilgalys R."/>
            <person name="Henrissat B."/>
            <person name="Grigoriev I.V."/>
            <person name="Hibbett D."/>
            <person name="Nagy L.G."/>
            <person name="Martin F.M."/>
        </authorList>
    </citation>
    <scope>NUCLEOTIDE SEQUENCE</scope>
    <source>
        <strain evidence="4">Prilba</strain>
    </source>
</reference>
<accession>A0A9P5TDI2</accession>
<feature type="compositionally biased region" description="Basic and acidic residues" evidence="1">
    <location>
        <begin position="325"/>
        <end position="349"/>
    </location>
</feature>
<dbReference type="Proteomes" id="UP000759537">
    <property type="component" value="Unassembled WGS sequence"/>
</dbReference>
<sequence length="393" mass="43202">MPSQSQFVAPLAGTPRPPLPVDHLNPHIKSLDSSNLPAVKFQEIIREGQSTIVARMKVPTPSGHAFILRRLDTGAISLTTMFRAAFPTASDESERIEANWVKANFDNTGGNRAGKARFAGTWVTADVAINIANDYSLDKIIVPLTDAKPDPNTEYRKSSRAQQQQQTPDKESPAPKQLPTPSPSMSTPNPPKRRREASPAPTKSPSIPTSSPTKSPLSPVAARRPQRTTSPAPSPTSKFANPKVASPMKSPKVLRTAVRARRLEVVTPAGSDETAVEDDIPEVPGPDATEDIREQKEMIEAFKVQREAKLWVQAESEGDEAMDEGSERKRDREEDPSLQFDFKEPETEERKIATNRRVARLPKMTPERRSFAWGIAAFAAAVGAMTYVPTPWF</sequence>
<feature type="transmembrane region" description="Helical" evidence="2">
    <location>
        <begin position="370"/>
        <end position="388"/>
    </location>
</feature>
<reference evidence="4" key="2">
    <citation type="journal article" date="2020" name="Nat. Commun.">
        <title>Large-scale genome sequencing of mycorrhizal fungi provides insights into the early evolution of symbiotic traits.</title>
        <authorList>
            <person name="Miyauchi S."/>
            <person name="Kiss E."/>
            <person name="Kuo A."/>
            <person name="Drula E."/>
            <person name="Kohler A."/>
            <person name="Sanchez-Garcia M."/>
            <person name="Morin E."/>
            <person name="Andreopoulos B."/>
            <person name="Barry K.W."/>
            <person name="Bonito G."/>
            <person name="Buee M."/>
            <person name="Carver A."/>
            <person name="Chen C."/>
            <person name="Cichocki N."/>
            <person name="Clum A."/>
            <person name="Culley D."/>
            <person name="Crous P.W."/>
            <person name="Fauchery L."/>
            <person name="Girlanda M."/>
            <person name="Hayes R.D."/>
            <person name="Keri Z."/>
            <person name="LaButti K."/>
            <person name="Lipzen A."/>
            <person name="Lombard V."/>
            <person name="Magnuson J."/>
            <person name="Maillard F."/>
            <person name="Murat C."/>
            <person name="Nolan M."/>
            <person name="Ohm R.A."/>
            <person name="Pangilinan J."/>
            <person name="Pereira M.F."/>
            <person name="Perotto S."/>
            <person name="Peter M."/>
            <person name="Pfister S."/>
            <person name="Riley R."/>
            <person name="Sitrit Y."/>
            <person name="Stielow J.B."/>
            <person name="Szollosi G."/>
            <person name="Zifcakova L."/>
            <person name="Stursova M."/>
            <person name="Spatafora J.W."/>
            <person name="Tedersoo L."/>
            <person name="Vaario L.M."/>
            <person name="Yamada A."/>
            <person name="Yan M."/>
            <person name="Wang P."/>
            <person name="Xu J."/>
            <person name="Bruns T."/>
            <person name="Baldrian P."/>
            <person name="Vilgalys R."/>
            <person name="Dunand C."/>
            <person name="Henrissat B."/>
            <person name="Grigoriev I.V."/>
            <person name="Hibbett D."/>
            <person name="Nagy L.G."/>
            <person name="Martin F.M."/>
        </authorList>
    </citation>
    <scope>NUCLEOTIDE SEQUENCE</scope>
    <source>
        <strain evidence="4">Prilba</strain>
    </source>
</reference>
<gene>
    <name evidence="4" type="ORF">DFH94DRAFT_622581</name>
</gene>
<evidence type="ECO:0000259" key="3">
    <source>
        <dbReference type="PROSITE" id="PS51299"/>
    </source>
</evidence>
<name>A0A9P5TDI2_9AGAM</name>
<dbReference type="OrthoDB" id="5346159at2759"/>
<dbReference type="GO" id="GO:0003677">
    <property type="term" value="F:DNA binding"/>
    <property type="evidence" value="ECO:0007669"/>
    <property type="project" value="InterPro"/>
</dbReference>
<dbReference type="InterPro" id="IPR036887">
    <property type="entry name" value="HTH_APSES_sf"/>
</dbReference>
<dbReference type="PANTHER" id="PTHR38044">
    <property type="entry name" value="BOUQUET FORMATION PROTEIN 4"/>
    <property type="match status" value="1"/>
</dbReference>
<dbReference type="InterPro" id="IPR003163">
    <property type="entry name" value="Tscrpt_reg_HTH_APSES-type"/>
</dbReference>
<dbReference type="InterPro" id="IPR037548">
    <property type="entry name" value="Bqt4"/>
</dbReference>
<proteinExistence type="predicted"/>
<feature type="compositionally biased region" description="Polar residues" evidence="1">
    <location>
        <begin position="227"/>
        <end position="239"/>
    </location>
</feature>
<keyword evidence="5" id="KW-1185">Reference proteome</keyword>
<dbReference type="GO" id="GO:0070197">
    <property type="term" value="P:meiotic attachment of telomere to nuclear envelope"/>
    <property type="evidence" value="ECO:0007669"/>
    <property type="project" value="InterPro"/>
</dbReference>
<feature type="region of interest" description="Disordered" evidence="1">
    <location>
        <begin position="313"/>
        <end position="349"/>
    </location>
</feature>
<feature type="domain" description="HTH APSES-type" evidence="3">
    <location>
        <begin position="40"/>
        <end position="156"/>
    </location>
</feature>
<evidence type="ECO:0000313" key="5">
    <source>
        <dbReference type="Proteomes" id="UP000759537"/>
    </source>
</evidence>
<dbReference type="Gene3D" id="3.10.260.10">
    <property type="entry name" value="Transcription regulator HTH, APSES-type DNA-binding domain"/>
    <property type="match status" value="1"/>
</dbReference>
<dbReference type="AlphaFoldDB" id="A0A9P5TDI2"/>
<organism evidence="4 5">
    <name type="scientific">Russula ochroleuca</name>
    <dbReference type="NCBI Taxonomy" id="152965"/>
    <lineage>
        <taxon>Eukaryota</taxon>
        <taxon>Fungi</taxon>
        <taxon>Dikarya</taxon>
        <taxon>Basidiomycota</taxon>
        <taxon>Agaricomycotina</taxon>
        <taxon>Agaricomycetes</taxon>
        <taxon>Russulales</taxon>
        <taxon>Russulaceae</taxon>
        <taxon>Russula</taxon>
    </lineage>
</organism>